<evidence type="ECO:0000313" key="13">
    <source>
        <dbReference type="Proteomes" id="UP000481141"/>
    </source>
</evidence>
<dbReference type="Proteomes" id="UP000481141">
    <property type="component" value="Unassembled WGS sequence"/>
</dbReference>
<evidence type="ECO:0000313" key="10">
    <source>
        <dbReference type="Proteomes" id="UP000331186"/>
    </source>
</evidence>
<dbReference type="InterPro" id="IPR001387">
    <property type="entry name" value="Cro/C1-type_HTH"/>
</dbReference>
<dbReference type="EMBL" id="AAAJKI010000013">
    <property type="protein sequence ID" value="EAC6548135.1"/>
    <property type="molecule type" value="Genomic_DNA"/>
</dbReference>
<dbReference type="CDD" id="cd00093">
    <property type="entry name" value="HTH_XRE"/>
    <property type="match status" value="1"/>
</dbReference>
<evidence type="ECO:0000313" key="12">
    <source>
        <dbReference type="Proteomes" id="UP000354255"/>
    </source>
</evidence>
<dbReference type="PANTHER" id="PTHR46558:SF11">
    <property type="entry name" value="HTH-TYPE TRANSCRIPTIONAL REGULATOR XRE"/>
    <property type="match status" value="1"/>
</dbReference>
<dbReference type="EMBL" id="MJTJ01000001">
    <property type="protein sequence ID" value="OET53166.1"/>
    <property type="molecule type" value="Genomic_DNA"/>
</dbReference>
<dbReference type="Proteomes" id="UP000354255">
    <property type="component" value="Unassembled WGS sequence"/>
</dbReference>
<proteinExistence type="predicted"/>
<evidence type="ECO:0000313" key="8">
    <source>
        <dbReference type="EMBL" id="EAK8898846.1"/>
    </source>
</evidence>
<evidence type="ECO:0000313" key="4">
    <source>
        <dbReference type="EMBL" id="EAC9041395.1"/>
    </source>
</evidence>
<dbReference type="SMART" id="SM00530">
    <property type="entry name" value="HTH_XRE"/>
    <property type="match status" value="1"/>
</dbReference>
<dbReference type="EMBL" id="AABEVT010000021">
    <property type="protein sequence ID" value="EAH0253914.1"/>
    <property type="molecule type" value="Genomic_DNA"/>
</dbReference>
<evidence type="ECO:0000313" key="7">
    <source>
        <dbReference type="EMBL" id="EAH0253914.1"/>
    </source>
</evidence>
<dbReference type="GO" id="GO:0003677">
    <property type="term" value="F:DNA binding"/>
    <property type="evidence" value="ECO:0007669"/>
    <property type="project" value="UniProtKB-KW"/>
</dbReference>
<evidence type="ECO:0000313" key="16">
    <source>
        <dbReference type="Proteomes" id="UP000852906"/>
    </source>
</evidence>
<evidence type="ECO:0000313" key="15">
    <source>
        <dbReference type="Proteomes" id="UP000566597"/>
    </source>
</evidence>
<dbReference type="Proteomes" id="UP000566597">
    <property type="component" value="Unassembled WGS sequence"/>
</dbReference>
<protein>
    <submittedName>
        <fullName evidence="7 9">Transcriptional regulator</fullName>
    </submittedName>
</protein>
<accession>A0A393MCV9</accession>
<reference evidence="9 16" key="1">
    <citation type="submission" date="2016-09" db="EMBL/GenBank/DDBJ databases">
        <title>100K Listeria isolates.</title>
        <authorList>
            <person name="Chen P."/>
            <person name="Weimer B.C."/>
            <person name="Kong N."/>
            <person name="Huang B."/>
        </authorList>
    </citation>
    <scope>NUCLEOTIDE SEQUENCE [LARGE SCALE GENOMIC DNA]</scope>
    <source>
        <strain evidence="9 16">BCW_2383</strain>
    </source>
</reference>
<dbReference type="Proteomes" id="UP000852906">
    <property type="component" value="Unassembled WGS sequence"/>
</dbReference>
<dbReference type="PANTHER" id="PTHR46558">
    <property type="entry name" value="TRACRIPTIONAL REGULATORY PROTEIN-RELATED-RELATED"/>
    <property type="match status" value="1"/>
</dbReference>
<organism evidence="7 15">
    <name type="scientific">Listeria monocytogenes</name>
    <dbReference type="NCBI Taxonomy" id="1639"/>
    <lineage>
        <taxon>Bacteria</taxon>
        <taxon>Bacillati</taxon>
        <taxon>Bacillota</taxon>
        <taxon>Bacilli</taxon>
        <taxon>Bacillales</taxon>
        <taxon>Listeriaceae</taxon>
        <taxon>Listeria</taxon>
    </lineage>
</organism>
<comment type="caution">
    <text evidence="7">The sequence shown here is derived from an EMBL/GenBank/DDBJ whole genome shotgun (WGS) entry which is preliminary data.</text>
</comment>
<dbReference type="Pfam" id="PF12844">
    <property type="entry name" value="HTH_19"/>
    <property type="match status" value="1"/>
</dbReference>
<evidence type="ECO:0000259" key="2">
    <source>
        <dbReference type="PROSITE" id="PS50943"/>
    </source>
</evidence>
<dbReference type="Proteomes" id="UP000350032">
    <property type="component" value="Unassembled WGS sequence"/>
</dbReference>
<evidence type="ECO:0000313" key="11">
    <source>
        <dbReference type="Proteomes" id="UP000350032"/>
    </source>
</evidence>
<dbReference type="InterPro" id="IPR010982">
    <property type="entry name" value="Lambda_DNA-bd_dom_sf"/>
</dbReference>
<evidence type="ECO:0000313" key="5">
    <source>
        <dbReference type="EMBL" id="EAG2246753.1"/>
    </source>
</evidence>
<dbReference type="AlphaFoldDB" id="A0A393MCV9"/>
<evidence type="ECO:0000313" key="6">
    <source>
        <dbReference type="EMBL" id="EAG2996615.1"/>
    </source>
</evidence>
<dbReference type="Gene3D" id="1.10.260.40">
    <property type="entry name" value="lambda repressor-like DNA-binding domains"/>
    <property type="match status" value="1"/>
</dbReference>
<name>A0A393MCV9_LISMN</name>
<gene>
    <name evidence="9" type="ORF">AJL21_00215</name>
    <name evidence="5" type="ORF">B1S26_15215</name>
    <name evidence="6" type="ORF">B5K54_04830</name>
    <name evidence="7" type="ORF">D4U23_16160</name>
    <name evidence="8" type="ORF">D7104_14170</name>
    <name evidence="3" type="ORF">DU018_07080</name>
    <name evidence="4" type="ORF">KV70_14340</name>
</gene>
<feature type="domain" description="HTH cro/C1-type" evidence="2">
    <location>
        <begin position="6"/>
        <end position="60"/>
    </location>
</feature>
<sequence length="140" mass="16827">MFGDRLRSLRENKNLTQQKVADDLNIKRENLSNYERNKREPDYEMLKKLAEYYGVSRSYILGETDKKHYWELNDKDERSIQKDLQKMIDDLSNSDAFAYSKEDGEMDENTKKLLIMSLENSLRIAKEESKKRFTPKKYRK</sequence>
<dbReference type="SUPFAM" id="SSF47413">
    <property type="entry name" value="lambda repressor-like DNA-binding domains"/>
    <property type="match status" value="1"/>
</dbReference>
<dbReference type="PROSITE" id="PS50943">
    <property type="entry name" value="HTH_CROC1"/>
    <property type="match status" value="1"/>
</dbReference>
<evidence type="ECO:0000313" key="3">
    <source>
        <dbReference type="EMBL" id="EAC6548135.1"/>
    </source>
</evidence>
<dbReference type="EMBL" id="AACJYH010000013">
    <property type="protein sequence ID" value="EAK8898846.1"/>
    <property type="molecule type" value="Genomic_DNA"/>
</dbReference>
<dbReference type="Proteomes" id="UP000331186">
    <property type="component" value="Unassembled WGS sequence"/>
</dbReference>
<dbReference type="EMBL" id="AAAKQF010000013">
    <property type="protein sequence ID" value="EAC9041395.1"/>
    <property type="molecule type" value="Genomic_DNA"/>
</dbReference>
<dbReference type="Proteomes" id="UP000549379">
    <property type="component" value="Unassembled WGS sequence"/>
</dbReference>
<reference evidence="13 14" key="2">
    <citation type="submission" date="2018-06" db="EMBL/GenBank/DDBJ databases">
        <authorList>
            <consortium name="GenomeTrakr: Next Generation Sequencing Network for Food Pathogen Tracability"/>
        </authorList>
    </citation>
    <scope>NUCLEOTIDE SEQUENCE [LARGE SCALE GENOMIC DNA]</scope>
    <source>
        <strain evidence="6 14">10B02965A-1</strain>
        <strain evidence="5">FDA00011243</strain>
        <strain evidence="3 10">FDA00013332</strain>
        <strain evidence="13">FDA956581-098-004</strain>
    </source>
</reference>
<dbReference type="RefSeq" id="WP_003734251.1">
    <property type="nucleotide sequence ID" value="NC_021823.1"/>
</dbReference>
<reference evidence="8 11" key="3">
    <citation type="submission" date="2018-10" db="EMBL/GenBank/DDBJ databases">
        <authorList>
            <consortium name="PulseNet: The National Subtyping Network for Foodborne Disease Surveillance"/>
            <person name="Tarr C.L."/>
            <person name="Trees E."/>
            <person name="Katz L.S."/>
            <person name="Carleton-Romer H.A."/>
            <person name="Stroika S."/>
            <person name="Kucerova Z."/>
            <person name="Roache K.F."/>
            <person name="Sabol A.L."/>
            <person name="Besser J."/>
            <person name="Gerner-Smidt P."/>
        </authorList>
    </citation>
    <scope>NUCLEOTIDE SEQUENCE [LARGE SCALE GENOMIC DNA]</scope>
    <source>
        <strain evidence="4 12">PNUSAL000910</strain>
        <strain evidence="8 11">PNUSAL004402</strain>
    </source>
</reference>
<evidence type="ECO:0000256" key="1">
    <source>
        <dbReference type="ARBA" id="ARBA00023125"/>
    </source>
</evidence>
<dbReference type="EMBL" id="AABBHO010000010">
    <property type="protein sequence ID" value="EAG2996615.1"/>
    <property type="molecule type" value="Genomic_DNA"/>
</dbReference>
<keyword evidence="1" id="KW-0238">DNA-binding</keyword>
<evidence type="ECO:0000313" key="9">
    <source>
        <dbReference type="EMBL" id="OET53166.1"/>
    </source>
</evidence>
<reference evidence="7 15" key="4">
    <citation type="submission" date="2019-04" db="EMBL/GenBank/DDBJ databases">
        <authorList>
            <person name="Ashton P.M."/>
            <person name="Dallman T."/>
            <person name="Nair S."/>
            <person name="De Pinna E."/>
            <person name="Peters T."/>
            <person name="Grant K."/>
        </authorList>
    </citation>
    <scope>NUCLEOTIDE SEQUENCE [LARGE SCALE GENOMIC DNA]</scope>
    <source>
        <strain evidence="7 15">406731</strain>
    </source>
</reference>
<evidence type="ECO:0000313" key="14">
    <source>
        <dbReference type="Proteomes" id="UP000549379"/>
    </source>
</evidence>
<dbReference type="EMBL" id="AABAYG010000009">
    <property type="protein sequence ID" value="EAG2246753.1"/>
    <property type="molecule type" value="Genomic_DNA"/>
</dbReference>